<dbReference type="OMA" id="EYANGAN"/>
<reference evidence="2" key="1">
    <citation type="submission" date="2014-09" db="EMBL/GenBank/DDBJ databases">
        <authorList>
            <person name="Sharma Rahul"/>
            <person name="Thines Marco"/>
        </authorList>
    </citation>
    <scope>NUCLEOTIDE SEQUENCE [LARGE SCALE GENOMIC DNA]</scope>
</reference>
<keyword evidence="2" id="KW-1185">Reference proteome</keyword>
<dbReference type="EMBL" id="CCYD01000291">
    <property type="protein sequence ID" value="CEG38019.1"/>
    <property type="molecule type" value="Genomic_DNA"/>
</dbReference>
<accession>A0A0N7L491</accession>
<dbReference type="STRING" id="4781.A0A0N7L491"/>
<evidence type="ECO:0000313" key="1">
    <source>
        <dbReference type="EMBL" id="CEG38019.1"/>
    </source>
</evidence>
<dbReference type="RefSeq" id="XP_024574388.1">
    <property type="nucleotide sequence ID" value="XM_024723409.1"/>
</dbReference>
<proteinExistence type="predicted"/>
<evidence type="ECO:0000313" key="2">
    <source>
        <dbReference type="Proteomes" id="UP000054928"/>
    </source>
</evidence>
<protein>
    <submittedName>
        <fullName evidence="1">Alkaline phosphatase, putative</fullName>
    </submittedName>
</protein>
<sequence length="150" mass="16583">MGKLRAVLDGSEYANGANDTCKSALLTSSQDLLAKYPNVTNVSDEEIPDLITQIGIAVGTRDIWIVMVELGHVISQRAAVGRTTLGHVGTNVNLYCEGLPTFERMCKGIHEITYVSEIMALYLWLLHQQELETLKHRNISALENPIAFID</sequence>
<name>A0A0N7L491_PLAHL</name>
<dbReference type="GeneID" id="36401116"/>
<dbReference type="OrthoDB" id="7392499at2759"/>
<dbReference type="AlphaFoldDB" id="A0A0N7L491"/>
<organism evidence="1 2">
    <name type="scientific">Plasmopara halstedii</name>
    <name type="common">Downy mildew of sunflower</name>
    <dbReference type="NCBI Taxonomy" id="4781"/>
    <lineage>
        <taxon>Eukaryota</taxon>
        <taxon>Sar</taxon>
        <taxon>Stramenopiles</taxon>
        <taxon>Oomycota</taxon>
        <taxon>Peronosporomycetes</taxon>
        <taxon>Peronosporales</taxon>
        <taxon>Peronosporaceae</taxon>
        <taxon>Plasmopara</taxon>
    </lineage>
</organism>
<dbReference type="Proteomes" id="UP000054928">
    <property type="component" value="Unassembled WGS sequence"/>
</dbReference>